<accession>A0A812M9G8</accession>
<organism evidence="2 3">
    <name type="scientific">Symbiodinium pilosum</name>
    <name type="common">Dinoflagellate</name>
    <dbReference type="NCBI Taxonomy" id="2952"/>
    <lineage>
        <taxon>Eukaryota</taxon>
        <taxon>Sar</taxon>
        <taxon>Alveolata</taxon>
        <taxon>Dinophyceae</taxon>
        <taxon>Suessiales</taxon>
        <taxon>Symbiodiniaceae</taxon>
        <taxon>Symbiodinium</taxon>
    </lineage>
</organism>
<dbReference type="OrthoDB" id="439917at2759"/>
<proteinExistence type="predicted"/>
<name>A0A812M9G8_SYMPI</name>
<gene>
    <name evidence="2" type="ORF">SPIL2461_LOCUS5294</name>
</gene>
<sequence length="526" mass="58422">MLSTVSGPLLLAFLLGWLVVVSTGEQCLPYAIPPAERRSLQSDTGTFPLGLWVNGNSHDVGVSAAFSILVEEIVGIHVFTDPRRPKNVKHAFYAIAGCEENATSGWVCEGKESRIHVMLSAYMLYNEDELAAVNRMRMGGIITVLGSVGYSLFEGLHVSQSLIAKAWETQGLALEYYRSYHYNQNPSAAFNKISEVNTSDLVPCAEWGIYSPHVLDMYLKLTGDLDGLDVADGSFRPRCHQQNWWLSPTCRSNTTECIPCITCVTWGYIWYVEEIMQKAAVFSIPMALAGGSGCGPGGSFEKLPLTYDMLFYSWGPDITFQSLQPVKIIFPVSNQMEHEQNIFTSARAEIDQEILAHLDLQQWAPEVLGLLKNLNWQADDVSDMLGHHASSMEPSDIWQAACTWLQTNEATWKSWIPSRNSCYAGQGMYSEATQAFVQERQAETICQPCPPGTYSALVSDKIGDTAECRQCEPGFRQASYAAVTCDPCLAGTFASQKGSTSLSFYRFRHKNVFMRFQSLSTVAHRM</sequence>
<dbReference type="Gene3D" id="3.40.190.10">
    <property type="entry name" value="Periplasmic binding protein-like II"/>
    <property type="match status" value="1"/>
</dbReference>
<evidence type="ECO:0000313" key="2">
    <source>
        <dbReference type="EMBL" id="CAE7257699.1"/>
    </source>
</evidence>
<evidence type="ECO:0000256" key="1">
    <source>
        <dbReference type="SAM" id="SignalP"/>
    </source>
</evidence>
<keyword evidence="3" id="KW-1185">Reference proteome</keyword>
<feature type="signal peptide" evidence="1">
    <location>
        <begin position="1"/>
        <end position="24"/>
    </location>
</feature>
<dbReference type="SUPFAM" id="SSF53850">
    <property type="entry name" value="Periplasmic binding protein-like II"/>
    <property type="match status" value="1"/>
</dbReference>
<reference evidence="2" key="1">
    <citation type="submission" date="2021-02" db="EMBL/GenBank/DDBJ databases">
        <authorList>
            <person name="Dougan E. K."/>
            <person name="Rhodes N."/>
            <person name="Thang M."/>
            <person name="Chan C."/>
        </authorList>
    </citation>
    <scope>NUCLEOTIDE SEQUENCE</scope>
</reference>
<evidence type="ECO:0000313" key="3">
    <source>
        <dbReference type="Proteomes" id="UP000649617"/>
    </source>
</evidence>
<comment type="caution">
    <text evidence="2">The sequence shown here is derived from an EMBL/GenBank/DDBJ whole genome shotgun (WGS) entry which is preliminary data.</text>
</comment>
<protein>
    <recommendedName>
        <fullName evidence="4">Tyrosine-protein kinase ephrin type A/B receptor-like domain-containing protein</fullName>
    </recommendedName>
</protein>
<feature type="chain" id="PRO_5032964523" description="Tyrosine-protein kinase ephrin type A/B receptor-like domain-containing protein" evidence="1">
    <location>
        <begin position="25"/>
        <end position="526"/>
    </location>
</feature>
<evidence type="ECO:0008006" key="4">
    <source>
        <dbReference type="Google" id="ProtNLM"/>
    </source>
</evidence>
<keyword evidence="1" id="KW-0732">Signal</keyword>
<dbReference type="Proteomes" id="UP000649617">
    <property type="component" value="Unassembled WGS sequence"/>
</dbReference>
<dbReference type="EMBL" id="CAJNIZ010007404">
    <property type="protein sequence ID" value="CAE7257699.1"/>
    <property type="molecule type" value="Genomic_DNA"/>
</dbReference>
<dbReference type="Gene3D" id="2.10.50.10">
    <property type="entry name" value="Tumor Necrosis Factor Receptor, subunit A, domain 2"/>
    <property type="match status" value="1"/>
</dbReference>
<dbReference type="AlphaFoldDB" id="A0A812M9G8"/>